<dbReference type="RefSeq" id="WP_072889788.1">
    <property type="nucleotide sequence ID" value="NZ_FQVW01000014.1"/>
</dbReference>
<gene>
    <name evidence="1" type="ORF">SAMN05216225_101450</name>
</gene>
<keyword evidence="2" id="KW-1185">Reference proteome</keyword>
<dbReference type="EMBL" id="FQVW01000014">
    <property type="protein sequence ID" value="SHG07013.1"/>
    <property type="molecule type" value="Genomic_DNA"/>
</dbReference>
<evidence type="ECO:0000313" key="1">
    <source>
        <dbReference type="EMBL" id="SHG07013.1"/>
    </source>
</evidence>
<evidence type="ECO:0000313" key="2">
    <source>
        <dbReference type="Proteomes" id="UP000183988"/>
    </source>
</evidence>
<dbReference type="OrthoDB" id="9832753at2"/>
<protein>
    <submittedName>
        <fullName evidence="1">Uncharacterized protein</fullName>
    </submittedName>
</protein>
<sequence length="418" mass="48757">MADKKQGKRSPFHYNQFMIDDFYKMYPEFYRAGRLEFCSCVYYPIADLELELLESSSEEFETIEHAILELIYGGIKTQGQISKMMGLPEKYVKKIIDVLESYGHLLDMQLTDLGEKSVLEGVKYTRYSTRQKVQADPLFGALLTKELVQPKGMLSSSNDTRGSVPLIQPDPYVEQQLLDNLRKDITPYRKGKKKVFHVNVIQIEEVISKKMKYAYGFLLQFEFLDEPIVVLRGKKEERTERVQDAFYWKPMAITKETERFLGLGEHDMVVASDERFSPFVQIKNDIMKQLAFFREKKYDFPIKVESMLQNDWGIDPNQVKYKVSGSEVRLLIEPHMFEKDDMDLQWFKSLSYYDVGGESKPYVRFSANHIYPGLVCYAETKNPAFKKLIANYQKTVTKEEDVPAFIQAYQRELAELVG</sequence>
<name>A0A1M5GTL2_9BACI</name>
<accession>A0A1M5GTL2</accession>
<organism evidence="1 2">
    <name type="scientific">Ornithinibacillus halophilus</name>
    <dbReference type="NCBI Taxonomy" id="930117"/>
    <lineage>
        <taxon>Bacteria</taxon>
        <taxon>Bacillati</taxon>
        <taxon>Bacillota</taxon>
        <taxon>Bacilli</taxon>
        <taxon>Bacillales</taxon>
        <taxon>Bacillaceae</taxon>
        <taxon>Ornithinibacillus</taxon>
    </lineage>
</organism>
<proteinExistence type="predicted"/>
<dbReference type="AlphaFoldDB" id="A0A1M5GTL2"/>
<reference evidence="1 2" key="1">
    <citation type="submission" date="2016-11" db="EMBL/GenBank/DDBJ databases">
        <authorList>
            <person name="Jaros S."/>
            <person name="Januszkiewicz K."/>
            <person name="Wedrychowicz H."/>
        </authorList>
    </citation>
    <scope>NUCLEOTIDE SEQUENCE [LARGE SCALE GENOMIC DNA]</scope>
    <source>
        <strain evidence="1 2">IBRC-M 10683</strain>
    </source>
</reference>
<dbReference type="Proteomes" id="UP000183988">
    <property type="component" value="Unassembled WGS sequence"/>
</dbReference>